<dbReference type="AlphaFoldDB" id="A0A2U3ARD3"/>
<dbReference type="InterPro" id="IPR000866">
    <property type="entry name" value="AhpC/TSA"/>
</dbReference>
<evidence type="ECO:0000256" key="3">
    <source>
        <dbReference type="ARBA" id="ARBA00022968"/>
    </source>
</evidence>
<evidence type="ECO:0000256" key="6">
    <source>
        <dbReference type="SAM" id="Phobius"/>
    </source>
</evidence>
<keyword evidence="9" id="KW-1185">Reference proteome</keyword>
<dbReference type="NCBIfam" id="NF002854">
    <property type="entry name" value="PRK03147.1"/>
    <property type="match status" value="1"/>
</dbReference>
<dbReference type="InterPro" id="IPR036249">
    <property type="entry name" value="Thioredoxin-like_sf"/>
</dbReference>
<dbReference type="PROSITE" id="PS00194">
    <property type="entry name" value="THIOREDOXIN_1"/>
    <property type="match status" value="1"/>
</dbReference>
<evidence type="ECO:0000256" key="1">
    <source>
        <dbReference type="ARBA" id="ARBA00004196"/>
    </source>
</evidence>
<organism evidence="8 9">
    <name type="scientific">Kurthia sibirica</name>
    <dbReference type="NCBI Taxonomy" id="202750"/>
    <lineage>
        <taxon>Bacteria</taxon>
        <taxon>Bacillati</taxon>
        <taxon>Bacillota</taxon>
        <taxon>Bacilli</taxon>
        <taxon>Bacillales</taxon>
        <taxon>Caryophanaceae</taxon>
        <taxon>Kurthia</taxon>
    </lineage>
</organism>
<dbReference type="Gene3D" id="3.40.30.10">
    <property type="entry name" value="Glutaredoxin"/>
    <property type="match status" value="1"/>
</dbReference>
<dbReference type="GO" id="GO:0016209">
    <property type="term" value="F:antioxidant activity"/>
    <property type="evidence" value="ECO:0007669"/>
    <property type="project" value="InterPro"/>
</dbReference>
<proteinExistence type="predicted"/>
<evidence type="ECO:0000313" key="8">
    <source>
        <dbReference type="EMBL" id="PWI27015.1"/>
    </source>
</evidence>
<keyword evidence="2" id="KW-0201">Cytochrome c-type biogenesis</keyword>
<sequence length="176" mass="20017">MNKKKRRLAIRSIILAILIAAIAYTVYVTATKDTNQLIKVGDQAPNFVLTDLDGKKHQLADYKGQGVLLNFWGTWCPPCKEEMPALNTAYDEFKNQGVQVISINIAQSDFEVRNFVDNYKLNFPMTIDKTKSVMRTYNVDQLPATFLIDQTGKIKKILTYGITEPEFIAYMESIKP</sequence>
<comment type="subcellular location">
    <subcellularLocation>
        <location evidence="1">Cell envelope</location>
    </subcellularLocation>
</comment>
<dbReference type="PANTHER" id="PTHR42852">
    <property type="entry name" value="THIOL:DISULFIDE INTERCHANGE PROTEIN DSBE"/>
    <property type="match status" value="1"/>
</dbReference>
<keyword evidence="5" id="KW-0676">Redox-active center</keyword>
<evidence type="ECO:0000256" key="2">
    <source>
        <dbReference type="ARBA" id="ARBA00022748"/>
    </source>
</evidence>
<dbReference type="Pfam" id="PF00578">
    <property type="entry name" value="AhpC-TSA"/>
    <property type="match status" value="1"/>
</dbReference>
<keyword evidence="6" id="KW-1133">Transmembrane helix</keyword>
<dbReference type="CDD" id="cd02966">
    <property type="entry name" value="TlpA_like_family"/>
    <property type="match status" value="1"/>
</dbReference>
<feature type="transmembrane region" description="Helical" evidence="6">
    <location>
        <begin position="12"/>
        <end position="30"/>
    </location>
</feature>
<evidence type="ECO:0000259" key="7">
    <source>
        <dbReference type="PROSITE" id="PS51352"/>
    </source>
</evidence>
<comment type="caution">
    <text evidence="8">The sequence shown here is derived from an EMBL/GenBank/DDBJ whole genome shotgun (WGS) entry which is preliminary data.</text>
</comment>
<dbReference type="GO" id="GO:0030313">
    <property type="term" value="C:cell envelope"/>
    <property type="evidence" value="ECO:0007669"/>
    <property type="project" value="UniProtKB-SubCell"/>
</dbReference>
<evidence type="ECO:0000313" key="9">
    <source>
        <dbReference type="Proteomes" id="UP000245938"/>
    </source>
</evidence>
<evidence type="ECO:0000256" key="4">
    <source>
        <dbReference type="ARBA" id="ARBA00023157"/>
    </source>
</evidence>
<keyword evidence="6" id="KW-0472">Membrane</keyword>
<name>A0A2U3ARD3_9BACL</name>
<dbReference type="InterPro" id="IPR017937">
    <property type="entry name" value="Thioredoxin_CS"/>
</dbReference>
<dbReference type="InterPro" id="IPR013766">
    <property type="entry name" value="Thioredoxin_domain"/>
</dbReference>
<keyword evidence="3" id="KW-0735">Signal-anchor</keyword>
<dbReference type="SUPFAM" id="SSF52833">
    <property type="entry name" value="Thioredoxin-like"/>
    <property type="match status" value="1"/>
</dbReference>
<feature type="domain" description="Thioredoxin" evidence="7">
    <location>
        <begin position="38"/>
        <end position="176"/>
    </location>
</feature>
<dbReference type="RefSeq" id="WP_109304638.1">
    <property type="nucleotide sequence ID" value="NZ_BJUF01000029.1"/>
</dbReference>
<dbReference type="PANTHER" id="PTHR42852:SF6">
    <property type="entry name" value="THIOL:DISULFIDE INTERCHANGE PROTEIN DSBE"/>
    <property type="match status" value="1"/>
</dbReference>
<protein>
    <submittedName>
        <fullName evidence="8">Thiol-disulfide oxidoreductase</fullName>
    </submittedName>
</protein>
<evidence type="ECO:0000256" key="5">
    <source>
        <dbReference type="ARBA" id="ARBA00023284"/>
    </source>
</evidence>
<dbReference type="GO" id="GO:0016491">
    <property type="term" value="F:oxidoreductase activity"/>
    <property type="evidence" value="ECO:0007669"/>
    <property type="project" value="InterPro"/>
</dbReference>
<keyword evidence="6" id="KW-0812">Transmembrane</keyword>
<dbReference type="PROSITE" id="PS51352">
    <property type="entry name" value="THIOREDOXIN_2"/>
    <property type="match status" value="1"/>
</dbReference>
<dbReference type="EMBL" id="QFVR01000001">
    <property type="protein sequence ID" value="PWI27015.1"/>
    <property type="molecule type" value="Genomic_DNA"/>
</dbReference>
<accession>A0A2U3ARD3</accession>
<dbReference type="GO" id="GO:0017004">
    <property type="term" value="P:cytochrome complex assembly"/>
    <property type="evidence" value="ECO:0007669"/>
    <property type="project" value="UniProtKB-KW"/>
</dbReference>
<keyword evidence="4" id="KW-1015">Disulfide bond</keyword>
<dbReference type="OrthoDB" id="25753at2"/>
<dbReference type="Proteomes" id="UP000245938">
    <property type="component" value="Unassembled WGS sequence"/>
</dbReference>
<dbReference type="InterPro" id="IPR050553">
    <property type="entry name" value="Thioredoxin_ResA/DsbE_sf"/>
</dbReference>
<reference evidence="8 9" key="1">
    <citation type="submission" date="2018-05" db="EMBL/GenBank/DDBJ databases">
        <title>Kurthia sibirica genome sequence.</title>
        <authorList>
            <person name="Maclea K.S."/>
            <person name="Goen A.E."/>
        </authorList>
    </citation>
    <scope>NUCLEOTIDE SEQUENCE [LARGE SCALE GENOMIC DNA]</scope>
    <source>
        <strain evidence="8 9">ATCC 49154</strain>
    </source>
</reference>
<gene>
    <name evidence="8" type="ORF">DEX24_01600</name>
</gene>